<evidence type="ECO:0000313" key="1">
    <source>
        <dbReference type="EMBL" id="OHA85819.1"/>
    </source>
</evidence>
<name>A0A1G2SMB8_9BACT</name>
<gene>
    <name evidence="1" type="ORF">A2591_00540</name>
</gene>
<reference evidence="1 2" key="1">
    <citation type="journal article" date="2016" name="Nat. Commun.">
        <title>Thousands of microbial genomes shed light on interconnected biogeochemical processes in an aquifer system.</title>
        <authorList>
            <person name="Anantharaman K."/>
            <person name="Brown C.T."/>
            <person name="Hug L.A."/>
            <person name="Sharon I."/>
            <person name="Castelle C.J."/>
            <person name="Probst A.J."/>
            <person name="Thomas B.C."/>
            <person name="Singh A."/>
            <person name="Wilkins M.J."/>
            <person name="Karaoz U."/>
            <person name="Brodie E.L."/>
            <person name="Williams K.H."/>
            <person name="Hubbard S.S."/>
            <person name="Banfield J.F."/>
        </authorList>
    </citation>
    <scope>NUCLEOTIDE SEQUENCE [LARGE SCALE GENOMIC DNA]</scope>
</reference>
<protein>
    <submittedName>
        <fullName evidence="1">Uncharacterized protein</fullName>
    </submittedName>
</protein>
<dbReference type="EMBL" id="MHUZ01000015">
    <property type="protein sequence ID" value="OHA85819.1"/>
    <property type="molecule type" value="Genomic_DNA"/>
</dbReference>
<proteinExistence type="predicted"/>
<organism evidence="1 2">
    <name type="scientific">Candidatus Yonathbacteria bacterium RIFOXYD1_FULL_52_36</name>
    <dbReference type="NCBI Taxonomy" id="1802730"/>
    <lineage>
        <taxon>Bacteria</taxon>
        <taxon>Candidatus Yonathiibacteriota</taxon>
    </lineage>
</organism>
<comment type="caution">
    <text evidence="1">The sequence shown here is derived from an EMBL/GenBank/DDBJ whole genome shotgun (WGS) entry which is preliminary data.</text>
</comment>
<evidence type="ECO:0000313" key="2">
    <source>
        <dbReference type="Proteomes" id="UP000178168"/>
    </source>
</evidence>
<dbReference type="AlphaFoldDB" id="A0A1G2SMB8"/>
<accession>A0A1G2SMB8</accession>
<dbReference type="Proteomes" id="UP000178168">
    <property type="component" value="Unassembled WGS sequence"/>
</dbReference>
<sequence length="79" mass="9271">MDATEAEVRAIAKEVAEWMKQGESFHPALKKVLNRYQITRGYNLFAKAVGKELGSHRRRVPRKYPVRERKPHQLTLNIR</sequence>